<evidence type="ECO:0000313" key="2">
    <source>
        <dbReference type="Proteomes" id="UP000827092"/>
    </source>
</evidence>
<comment type="caution">
    <text evidence="1">The sequence shown here is derived from an EMBL/GenBank/DDBJ whole genome shotgun (WGS) entry which is preliminary data.</text>
</comment>
<sequence>MGPIDPTSHTGEAMLCVKSSPDFCFCYREADEIEQNFMYSFAHVSQIYRNGRLGHFQKVLICNHVLKRSTSKKPQYG</sequence>
<dbReference type="AlphaFoldDB" id="A0AAV6TZY6"/>
<organism evidence="1 2">
    <name type="scientific">Oedothorax gibbosus</name>
    <dbReference type="NCBI Taxonomy" id="931172"/>
    <lineage>
        <taxon>Eukaryota</taxon>
        <taxon>Metazoa</taxon>
        <taxon>Ecdysozoa</taxon>
        <taxon>Arthropoda</taxon>
        <taxon>Chelicerata</taxon>
        <taxon>Arachnida</taxon>
        <taxon>Araneae</taxon>
        <taxon>Araneomorphae</taxon>
        <taxon>Entelegynae</taxon>
        <taxon>Araneoidea</taxon>
        <taxon>Linyphiidae</taxon>
        <taxon>Erigoninae</taxon>
        <taxon>Oedothorax</taxon>
    </lineage>
</organism>
<evidence type="ECO:0000313" key="1">
    <source>
        <dbReference type="EMBL" id="KAG8176799.1"/>
    </source>
</evidence>
<protein>
    <submittedName>
        <fullName evidence="1">Uncharacterized protein</fullName>
    </submittedName>
</protein>
<dbReference type="Proteomes" id="UP000827092">
    <property type="component" value="Unassembled WGS sequence"/>
</dbReference>
<dbReference type="EMBL" id="JAFNEN010000849">
    <property type="protein sequence ID" value="KAG8176799.1"/>
    <property type="molecule type" value="Genomic_DNA"/>
</dbReference>
<proteinExistence type="predicted"/>
<gene>
    <name evidence="1" type="ORF">JTE90_003427</name>
</gene>
<keyword evidence="2" id="KW-1185">Reference proteome</keyword>
<name>A0AAV6TZY6_9ARAC</name>
<accession>A0AAV6TZY6</accession>
<reference evidence="1 2" key="1">
    <citation type="journal article" date="2022" name="Nat. Ecol. Evol.">
        <title>A masculinizing supergene underlies an exaggerated male reproductive morph in a spider.</title>
        <authorList>
            <person name="Hendrickx F."/>
            <person name="De Corte Z."/>
            <person name="Sonet G."/>
            <person name="Van Belleghem S.M."/>
            <person name="Kostlbacher S."/>
            <person name="Vangestel C."/>
        </authorList>
    </citation>
    <scope>NUCLEOTIDE SEQUENCE [LARGE SCALE GENOMIC DNA]</scope>
    <source>
        <strain evidence="1">W744_W776</strain>
    </source>
</reference>